<protein>
    <recommendedName>
        <fullName evidence="6">Zinc finger PHD-type domain-containing protein</fullName>
    </recommendedName>
</protein>
<dbReference type="InterPro" id="IPR019786">
    <property type="entry name" value="Zinc_finger_PHD-type_CS"/>
</dbReference>
<dbReference type="PROSITE" id="PS01359">
    <property type="entry name" value="ZF_PHD_1"/>
    <property type="match status" value="1"/>
</dbReference>
<gene>
    <name evidence="7" type="ORF">A4U43_C10F11970</name>
</gene>
<dbReference type="Proteomes" id="UP000243459">
    <property type="component" value="Chromosome 10"/>
</dbReference>
<proteinExistence type="predicted"/>
<dbReference type="Pfam" id="PF00628">
    <property type="entry name" value="PHD"/>
    <property type="match status" value="1"/>
</dbReference>
<dbReference type="InterPro" id="IPR011011">
    <property type="entry name" value="Znf_FYVE_PHD"/>
</dbReference>
<dbReference type="PANTHER" id="PTHR46201">
    <property type="entry name" value="PHD FINGER PROTEIN MALE MEIOCYTE DEATH 1-RELATED"/>
    <property type="match status" value="1"/>
</dbReference>
<dbReference type="PANTHER" id="PTHR46201:SF3">
    <property type="entry name" value="OS01G0877500 PROTEIN"/>
    <property type="match status" value="1"/>
</dbReference>
<keyword evidence="2" id="KW-0863">Zinc-finger</keyword>
<keyword evidence="8" id="KW-1185">Reference proteome</keyword>
<dbReference type="InterPro" id="IPR059080">
    <property type="entry name" value="WHD_PTC1"/>
</dbReference>
<evidence type="ECO:0000256" key="2">
    <source>
        <dbReference type="ARBA" id="ARBA00022771"/>
    </source>
</evidence>
<dbReference type="Pfam" id="PF25565">
    <property type="entry name" value="Ubiquitin_At1g33420"/>
    <property type="match status" value="1"/>
</dbReference>
<evidence type="ECO:0000313" key="7">
    <source>
        <dbReference type="EMBL" id="ONK56714.1"/>
    </source>
</evidence>
<dbReference type="Pfam" id="PF25874">
    <property type="entry name" value="WHD_plant_repro"/>
    <property type="match status" value="1"/>
</dbReference>
<keyword evidence="4" id="KW-0805">Transcription regulation</keyword>
<dbReference type="InterPro" id="IPR058054">
    <property type="entry name" value="Znf_MS1-like"/>
</dbReference>
<feature type="domain" description="Zinc finger PHD-type" evidence="6">
    <location>
        <begin position="485"/>
        <end position="531"/>
    </location>
</feature>
<dbReference type="PROSITE" id="PS01306">
    <property type="entry name" value="UPF0054"/>
    <property type="match status" value="1"/>
</dbReference>
<dbReference type="SMART" id="SM00249">
    <property type="entry name" value="PHD"/>
    <property type="match status" value="1"/>
</dbReference>
<dbReference type="Gramene" id="ONK56714">
    <property type="protein sequence ID" value="ONK56714"/>
    <property type="gene ID" value="A4U43_C10F11970"/>
</dbReference>
<dbReference type="OMA" id="IHLWCHV"/>
<reference evidence="8" key="1">
    <citation type="journal article" date="2017" name="Nat. Commun.">
        <title>The asparagus genome sheds light on the origin and evolution of a young Y chromosome.</title>
        <authorList>
            <person name="Harkess A."/>
            <person name="Zhou J."/>
            <person name="Xu C."/>
            <person name="Bowers J.E."/>
            <person name="Van der Hulst R."/>
            <person name="Ayyampalayam S."/>
            <person name="Mercati F."/>
            <person name="Riccardi P."/>
            <person name="McKain M.R."/>
            <person name="Kakrana A."/>
            <person name="Tang H."/>
            <person name="Ray J."/>
            <person name="Groenendijk J."/>
            <person name="Arikit S."/>
            <person name="Mathioni S.M."/>
            <person name="Nakano M."/>
            <person name="Shan H."/>
            <person name="Telgmann-Rauber A."/>
            <person name="Kanno A."/>
            <person name="Yue Z."/>
            <person name="Chen H."/>
            <person name="Li W."/>
            <person name="Chen Y."/>
            <person name="Xu X."/>
            <person name="Zhang Y."/>
            <person name="Luo S."/>
            <person name="Chen H."/>
            <person name="Gao J."/>
            <person name="Mao Z."/>
            <person name="Pires J.C."/>
            <person name="Luo M."/>
            <person name="Kudrna D."/>
            <person name="Wing R.A."/>
            <person name="Meyers B.C."/>
            <person name="Yi K."/>
            <person name="Kong H."/>
            <person name="Lavrijsen P."/>
            <person name="Sunseri F."/>
            <person name="Falavigna A."/>
            <person name="Ye Y."/>
            <person name="Leebens-Mack J.H."/>
            <person name="Chen G."/>
        </authorList>
    </citation>
    <scope>NUCLEOTIDE SEQUENCE [LARGE SCALE GENOMIC DNA]</scope>
    <source>
        <strain evidence="8">cv. DH0086</strain>
    </source>
</reference>
<dbReference type="AlphaFoldDB" id="A0A5P1E279"/>
<dbReference type="InterPro" id="IPR013083">
    <property type="entry name" value="Znf_RING/FYVE/PHD"/>
</dbReference>
<evidence type="ECO:0000259" key="6">
    <source>
        <dbReference type="SMART" id="SM00249"/>
    </source>
</evidence>
<evidence type="ECO:0000256" key="1">
    <source>
        <dbReference type="ARBA" id="ARBA00022723"/>
    </source>
</evidence>
<accession>A0A5P1E279</accession>
<dbReference type="Gene3D" id="3.30.40.10">
    <property type="entry name" value="Zinc/RING finger domain, C3HC4 (zinc finger)"/>
    <property type="match status" value="1"/>
</dbReference>
<evidence type="ECO:0000256" key="5">
    <source>
        <dbReference type="ARBA" id="ARBA00023163"/>
    </source>
</evidence>
<organism evidence="7 8">
    <name type="scientific">Asparagus officinalis</name>
    <name type="common">Garden asparagus</name>
    <dbReference type="NCBI Taxonomy" id="4686"/>
    <lineage>
        <taxon>Eukaryota</taxon>
        <taxon>Viridiplantae</taxon>
        <taxon>Streptophyta</taxon>
        <taxon>Embryophyta</taxon>
        <taxon>Tracheophyta</taxon>
        <taxon>Spermatophyta</taxon>
        <taxon>Magnoliopsida</taxon>
        <taxon>Liliopsida</taxon>
        <taxon>Asparagales</taxon>
        <taxon>Asparagaceae</taxon>
        <taxon>Asparagoideae</taxon>
        <taxon>Asparagus</taxon>
    </lineage>
</organism>
<keyword evidence="1" id="KW-0479">Metal-binding</keyword>
<dbReference type="InterPro" id="IPR057765">
    <property type="entry name" value="MS1-like_ubiquitin"/>
</dbReference>
<keyword evidence="3" id="KW-0862">Zinc</keyword>
<dbReference type="EMBL" id="CM007390">
    <property type="protein sequence ID" value="ONK56714.1"/>
    <property type="molecule type" value="Genomic_DNA"/>
</dbReference>
<name>A0A5P1E279_ASPOF</name>
<dbReference type="InterPro" id="IPR019787">
    <property type="entry name" value="Znf_PHD-finger"/>
</dbReference>
<dbReference type="InterPro" id="IPR020549">
    <property type="entry name" value="YbeY_CS"/>
</dbReference>
<dbReference type="GO" id="GO:0008270">
    <property type="term" value="F:zinc ion binding"/>
    <property type="evidence" value="ECO:0007669"/>
    <property type="project" value="UniProtKB-KW"/>
</dbReference>
<evidence type="ECO:0000256" key="4">
    <source>
        <dbReference type="ARBA" id="ARBA00023015"/>
    </source>
</evidence>
<dbReference type="SUPFAM" id="SSF57903">
    <property type="entry name" value="FYVE/PHD zinc finger"/>
    <property type="match status" value="1"/>
</dbReference>
<evidence type="ECO:0000313" key="8">
    <source>
        <dbReference type="Proteomes" id="UP000243459"/>
    </source>
</evidence>
<evidence type="ECO:0000256" key="3">
    <source>
        <dbReference type="ARBA" id="ARBA00022833"/>
    </source>
</evidence>
<dbReference type="InterPro" id="IPR001965">
    <property type="entry name" value="Znf_PHD"/>
</dbReference>
<sequence>MSFFVCLLQEFDLPRCMSCKYEMTAADFDEWAYRQLEDSSHLLHGVVHANGYGHLLRINGREGGSKHLTGCDVMGFWDRLCKMLHVRKVTVMDISKKYGMEYRLLHAVTAGHPWYGDWGYEFGAGSYALTSQAYQKAVDTLSNMPLSFLFSHSRSLRTPVQNTVSLYWSLADRKLETVRDLFCYVTYLLHKSHENPSQSETNLRKNLKDDATRGILCAWGKHDIERAEEVMVKVLRAVGGSRWVTWKSLRGAACRAVASPELLDYCLKGLAHKVTNDGMHVAVRCNPDNNAIEYRLETGPNKQCPKENVIRPSADQLLHDLKFLYDALLNPTTMQSYKPDSIRQTACSSAAKLLDCKRFIKNYEEPISKTRPLNPFSLRIWCHVELVNQPKDYIAPPPELLILPATATVADLKLHATKAFQDTYLIFEKFQAEELVDHGDVDDCIDVRLLVGANESIKVRGRCFGDEYRLGQFRMERGLENWTVDCACGAKDDDGERMLACDSCGVWQHTRCAGISDLHAVPVKFVCRKCSCASKSKARSGGKGKANGRYKVSTSNGNKRCKDEVAAPAMDGRAYGRMTTVG</sequence>
<dbReference type="CDD" id="cd15556">
    <property type="entry name" value="PHD_MMD1_like"/>
    <property type="match status" value="1"/>
</dbReference>
<keyword evidence="5" id="KW-0804">Transcription</keyword>